<feature type="non-terminal residue" evidence="8">
    <location>
        <position position="1"/>
    </location>
</feature>
<dbReference type="AlphaFoldDB" id="X0UDD4"/>
<feature type="transmembrane region" description="Helical" evidence="6">
    <location>
        <begin position="204"/>
        <end position="223"/>
    </location>
</feature>
<keyword evidence="5 6" id="KW-0472">Membrane</keyword>
<dbReference type="GO" id="GO:0140359">
    <property type="term" value="F:ABC-type transporter activity"/>
    <property type="evidence" value="ECO:0007669"/>
    <property type="project" value="InterPro"/>
</dbReference>
<dbReference type="InterPro" id="IPR050352">
    <property type="entry name" value="ABCG_transporters"/>
</dbReference>
<evidence type="ECO:0000256" key="2">
    <source>
        <dbReference type="ARBA" id="ARBA00022448"/>
    </source>
</evidence>
<dbReference type="Pfam" id="PF01061">
    <property type="entry name" value="ABC2_membrane"/>
    <property type="match status" value="1"/>
</dbReference>
<feature type="non-terminal residue" evidence="8">
    <location>
        <position position="278"/>
    </location>
</feature>
<evidence type="ECO:0000256" key="5">
    <source>
        <dbReference type="ARBA" id="ARBA00023136"/>
    </source>
</evidence>
<feature type="domain" description="ABC-2 type transporter transmembrane" evidence="7">
    <location>
        <begin position="74"/>
        <end position="260"/>
    </location>
</feature>
<feature type="transmembrane region" description="Helical" evidence="6">
    <location>
        <begin position="91"/>
        <end position="111"/>
    </location>
</feature>
<keyword evidence="3 6" id="KW-0812">Transmembrane</keyword>
<dbReference type="EMBL" id="BARS01017391">
    <property type="protein sequence ID" value="GAF97331.1"/>
    <property type="molecule type" value="Genomic_DNA"/>
</dbReference>
<evidence type="ECO:0000256" key="1">
    <source>
        <dbReference type="ARBA" id="ARBA00004141"/>
    </source>
</evidence>
<proteinExistence type="predicted"/>
<organism evidence="8">
    <name type="scientific">marine sediment metagenome</name>
    <dbReference type="NCBI Taxonomy" id="412755"/>
    <lineage>
        <taxon>unclassified sequences</taxon>
        <taxon>metagenomes</taxon>
        <taxon>ecological metagenomes</taxon>
    </lineage>
</organism>
<feature type="transmembrane region" description="Helical" evidence="6">
    <location>
        <begin position="235"/>
        <end position="256"/>
    </location>
</feature>
<dbReference type="InterPro" id="IPR013525">
    <property type="entry name" value="ABC2_TM"/>
</dbReference>
<feature type="transmembrane region" description="Helical" evidence="6">
    <location>
        <begin position="176"/>
        <end position="198"/>
    </location>
</feature>
<protein>
    <recommendedName>
        <fullName evidence="7">ABC-2 type transporter transmembrane domain-containing protein</fullName>
    </recommendedName>
</protein>
<dbReference type="PANTHER" id="PTHR48041">
    <property type="entry name" value="ABC TRANSPORTER G FAMILY MEMBER 28"/>
    <property type="match status" value="1"/>
</dbReference>
<feature type="transmembrane region" description="Helical" evidence="6">
    <location>
        <begin position="131"/>
        <end position="152"/>
    </location>
</feature>
<comment type="caution">
    <text evidence="8">The sequence shown here is derived from an EMBL/GenBank/DDBJ whole genome shotgun (WGS) entry which is preliminary data.</text>
</comment>
<keyword evidence="2" id="KW-0813">Transport</keyword>
<evidence type="ECO:0000256" key="6">
    <source>
        <dbReference type="SAM" id="Phobius"/>
    </source>
</evidence>
<name>X0UDD4_9ZZZZ</name>
<keyword evidence="4 6" id="KW-1133">Transmembrane helix</keyword>
<evidence type="ECO:0000259" key="7">
    <source>
        <dbReference type="Pfam" id="PF01061"/>
    </source>
</evidence>
<dbReference type="GO" id="GO:0016020">
    <property type="term" value="C:membrane"/>
    <property type="evidence" value="ECO:0007669"/>
    <property type="project" value="UniProtKB-SubCell"/>
</dbReference>
<evidence type="ECO:0000256" key="4">
    <source>
        <dbReference type="ARBA" id="ARBA00022989"/>
    </source>
</evidence>
<comment type="subcellular location">
    <subcellularLocation>
        <location evidence="1">Membrane</location>
        <topology evidence="1">Multi-pass membrane protein</topology>
    </subcellularLocation>
</comment>
<reference evidence="8" key="1">
    <citation type="journal article" date="2014" name="Front. Microbiol.">
        <title>High frequency of phylogenetically diverse reductive dehalogenase-homologous genes in deep subseafloor sedimentary metagenomes.</title>
        <authorList>
            <person name="Kawai M."/>
            <person name="Futagami T."/>
            <person name="Toyoda A."/>
            <person name="Takaki Y."/>
            <person name="Nishi S."/>
            <person name="Hori S."/>
            <person name="Arai W."/>
            <person name="Tsubouchi T."/>
            <person name="Morono Y."/>
            <person name="Uchiyama I."/>
            <person name="Ito T."/>
            <person name="Fujiyama A."/>
            <person name="Inagaki F."/>
            <person name="Takami H."/>
        </authorList>
    </citation>
    <scope>NUCLEOTIDE SEQUENCE</scope>
    <source>
        <strain evidence="8">Expedition CK06-06</strain>
    </source>
</reference>
<gene>
    <name evidence="8" type="ORF">S01H1_28452</name>
</gene>
<sequence>ESECPTCGNVNPNEILRIVETNKIDEFGQPSGERVFSPESWYRKYKEKIETNILVTNKQETLPESNFKIPGAYQQFRTFLVRNILAKITNIQYIVLNLFEAPLLAFILGYFSKYVKDSAYIFSENKNLPVFLFMSVIVSLFMGITVSAEEIISDRKILKRESFLNLSWVSYINSKIFYLFILSAIQTLLFVIVGTAILEIKGMTLIFWIVLFTTSCFGNMIGLNISSGLNSVVTIYILIPLILVPQMLLGGAMISFDDLHKSITNEKVTPVIGDIMTT</sequence>
<evidence type="ECO:0000256" key="3">
    <source>
        <dbReference type="ARBA" id="ARBA00022692"/>
    </source>
</evidence>
<dbReference type="PANTHER" id="PTHR48041:SF139">
    <property type="entry name" value="PROTEIN SCARLET"/>
    <property type="match status" value="1"/>
</dbReference>
<evidence type="ECO:0000313" key="8">
    <source>
        <dbReference type="EMBL" id="GAF97331.1"/>
    </source>
</evidence>
<accession>X0UDD4</accession>